<dbReference type="Proteomes" id="UP000297229">
    <property type="component" value="Unassembled WGS sequence"/>
</dbReference>
<evidence type="ECO:0000313" key="2">
    <source>
        <dbReference type="Proteomes" id="UP000297229"/>
    </source>
</evidence>
<name>A0A4Z1JBU5_9HELO</name>
<dbReference type="EMBL" id="PQXM01000612">
    <property type="protein sequence ID" value="TGO71145.1"/>
    <property type="molecule type" value="Genomic_DNA"/>
</dbReference>
<accession>A0A4Z1JBU5</accession>
<sequence>MTSITLSEVEQADILRQEGNDLYKSSKLLRCMVSRFGWLTGHESANLVPDNCKPLGNLSAAYFEVGDYTQCIVKARKALQILGESKDNKNTDLVEKFQQRIKRAEIHSFESSELKQLQTRPTNS</sequence>
<keyword evidence="2" id="KW-1185">Reference proteome</keyword>
<dbReference type="InterPro" id="IPR011990">
    <property type="entry name" value="TPR-like_helical_dom_sf"/>
</dbReference>
<comment type="caution">
    <text evidence="1">The sequence shown here is derived from an EMBL/GenBank/DDBJ whole genome shotgun (WGS) entry which is preliminary data.</text>
</comment>
<dbReference type="AlphaFoldDB" id="A0A4Z1JBU5"/>
<dbReference type="Gene3D" id="1.25.40.10">
    <property type="entry name" value="Tetratricopeptide repeat domain"/>
    <property type="match status" value="1"/>
</dbReference>
<protein>
    <submittedName>
        <fullName evidence="1">Uncharacterized protein</fullName>
    </submittedName>
</protein>
<reference evidence="1 2" key="1">
    <citation type="submission" date="2017-12" db="EMBL/GenBank/DDBJ databases">
        <title>Comparative genomics of Botrytis spp.</title>
        <authorList>
            <person name="Valero-Jimenez C.A."/>
            <person name="Tapia P."/>
            <person name="Veloso J."/>
            <person name="Silva-Moreno E."/>
            <person name="Staats M."/>
            <person name="Valdes J.H."/>
            <person name="Van Kan J.A.L."/>
        </authorList>
    </citation>
    <scope>NUCLEOTIDE SEQUENCE [LARGE SCALE GENOMIC DNA]</scope>
    <source>
        <strain evidence="1 2">Be9601</strain>
    </source>
</reference>
<dbReference type="SUPFAM" id="SSF48452">
    <property type="entry name" value="TPR-like"/>
    <property type="match status" value="1"/>
</dbReference>
<gene>
    <name evidence="1" type="ORF">BELL_0614g00040</name>
</gene>
<evidence type="ECO:0000313" key="1">
    <source>
        <dbReference type="EMBL" id="TGO71145.1"/>
    </source>
</evidence>
<organism evidence="1 2">
    <name type="scientific">Botrytis elliptica</name>
    <dbReference type="NCBI Taxonomy" id="278938"/>
    <lineage>
        <taxon>Eukaryota</taxon>
        <taxon>Fungi</taxon>
        <taxon>Dikarya</taxon>
        <taxon>Ascomycota</taxon>
        <taxon>Pezizomycotina</taxon>
        <taxon>Leotiomycetes</taxon>
        <taxon>Helotiales</taxon>
        <taxon>Sclerotiniaceae</taxon>
        <taxon>Botrytis</taxon>
    </lineage>
</organism>
<proteinExistence type="predicted"/>